<evidence type="ECO:0000313" key="3">
    <source>
        <dbReference type="Proteomes" id="UP000244855"/>
    </source>
</evidence>
<reference evidence="2 3" key="1">
    <citation type="journal article" date="2018" name="Sci. Rep.">
        <title>Comparative genomics provides insights into the lifestyle and reveals functional heterogeneity of dark septate endophytic fungi.</title>
        <authorList>
            <person name="Knapp D.G."/>
            <person name="Nemeth J.B."/>
            <person name="Barry K."/>
            <person name="Hainaut M."/>
            <person name="Henrissat B."/>
            <person name="Johnson J."/>
            <person name="Kuo A."/>
            <person name="Lim J.H.P."/>
            <person name="Lipzen A."/>
            <person name="Nolan M."/>
            <person name="Ohm R.A."/>
            <person name="Tamas L."/>
            <person name="Grigoriev I.V."/>
            <person name="Spatafora J.W."/>
            <person name="Nagy L.G."/>
            <person name="Kovacs G.M."/>
        </authorList>
    </citation>
    <scope>NUCLEOTIDE SEQUENCE [LARGE SCALE GENOMIC DNA]</scope>
    <source>
        <strain evidence="2 3">DSE2036</strain>
    </source>
</reference>
<evidence type="ECO:0000313" key="2">
    <source>
        <dbReference type="EMBL" id="PVI00732.1"/>
    </source>
</evidence>
<name>A0A2V1DS67_9PLEO</name>
<proteinExistence type="predicted"/>
<protein>
    <submittedName>
        <fullName evidence="2">Uncharacterized protein</fullName>
    </submittedName>
</protein>
<feature type="region of interest" description="Disordered" evidence="1">
    <location>
        <begin position="1"/>
        <end position="24"/>
    </location>
</feature>
<evidence type="ECO:0000256" key="1">
    <source>
        <dbReference type="SAM" id="MobiDB-lite"/>
    </source>
</evidence>
<gene>
    <name evidence="2" type="ORF">DM02DRAFT_386494</name>
</gene>
<dbReference type="Proteomes" id="UP000244855">
    <property type="component" value="Unassembled WGS sequence"/>
</dbReference>
<dbReference type="EMBL" id="KZ805369">
    <property type="protein sequence ID" value="PVI00732.1"/>
    <property type="molecule type" value="Genomic_DNA"/>
</dbReference>
<sequence length="243" mass="27282">MRNPMPPHFPYSTKRSLHTHSPPSCDCQEHHPNRFHGKSFLCIPSPSKVTATRTFLPLPVGVMVLHSWSKARPASALRCPALSHRHYRALSWGSDELLDVRGEPPHSGPCDDHHLARERIANTLALSPSKPLPLSTPMSNYIATEHELDPHGSCLRHLLRSNFRFRHNLYPMAKPQTMATVSWLRFRGPFTIKSLHSVVHSPNPFRIMARLWDIPGSVPITDCSGLSLAVRLASCSPTPLEEE</sequence>
<accession>A0A2V1DS67</accession>
<dbReference type="AlphaFoldDB" id="A0A2V1DS67"/>
<organism evidence="2 3">
    <name type="scientific">Periconia macrospinosa</name>
    <dbReference type="NCBI Taxonomy" id="97972"/>
    <lineage>
        <taxon>Eukaryota</taxon>
        <taxon>Fungi</taxon>
        <taxon>Dikarya</taxon>
        <taxon>Ascomycota</taxon>
        <taxon>Pezizomycotina</taxon>
        <taxon>Dothideomycetes</taxon>
        <taxon>Pleosporomycetidae</taxon>
        <taxon>Pleosporales</taxon>
        <taxon>Massarineae</taxon>
        <taxon>Periconiaceae</taxon>
        <taxon>Periconia</taxon>
    </lineage>
</organism>
<keyword evidence="3" id="KW-1185">Reference proteome</keyword>